<keyword evidence="3" id="KW-1185">Reference proteome</keyword>
<gene>
    <name evidence="2" type="ORF">CTZ28_34505</name>
</gene>
<comment type="caution">
    <text evidence="2">The sequence shown here is derived from an EMBL/GenBank/DDBJ whole genome shotgun (WGS) entry which is preliminary data.</text>
</comment>
<dbReference type="OrthoDB" id="3192863at2"/>
<dbReference type="Pfam" id="PF00550">
    <property type="entry name" value="PP-binding"/>
    <property type="match status" value="1"/>
</dbReference>
<dbReference type="EMBL" id="PENI01000030">
    <property type="protein sequence ID" value="RMB81516.1"/>
    <property type="molecule type" value="Genomic_DNA"/>
</dbReference>
<name>A0A3M0IHV9_9ACTN</name>
<reference evidence="2 3" key="1">
    <citation type="submission" date="2017-11" db="EMBL/GenBank/DDBJ databases">
        <title>Draft genome of actinobacteria isolated from guarana (Paullinia cupana (Mart.) Ducke.</title>
        <authorList>
            <person name="Siqueira K.A."/>
            <person name="Liotti R.G."/>
            <person name="Mendes T.A.O."/>
            <person name="Soares M.A."/>
        </authorList>
    </citation>
    <scope>NUCLEOTIDE SEQUENCE [LARGE SCALE GENOMIC DNA]</scope>
    <source>
        <strain evidence="2 3">193</strain>
    </source>
</reference>
<protein>
    <submittedName>
        <fullName evidence="2">Acyl carrier protein</fullName>
    </submittedName>
</protein>
<proteinExistence type="predicted"/>
<evidence type="ECO:0000313" key="2">
    <source>
        <dbReference type="EMBL" id="RMB81516.1"/>
    </source>
</evidence>
<organism evidence="2 3">
    <name type="scientific">Streptomyces shenzhenensis</name>
    <dbReference type="NCBI Taxonomy" id="943815"/>
    <lineage>
        <taxon>Bacteria</taxon>
        <taxon>Bacillati</taxon>
        <taxon>Actinomycetota</taxon>
        <taxon>Actinomycetes</taxon>
        <taxon>Kitasatosporales</taxon>
        <taxon>Streptomycetaceae</taxon>
        <taxon>Streptomyces</taxon>
    </lineage>
</organism>
<dbReference type="AlphaFoldDB" id="A0A3M0IHV9"/>
<dbReference type="PROSITE" id="PS50075">
    <property type="entry name" value="CARRIER"/>
    <property type="match status" value="1"/>
</dbReference>
<evidence type="ECO:0000259" key="1">
    <source>
        <dbReference type="PROSITE" id="PS50075"/>
    </source>
</evidence>
<dbReference type="InterPro" id="IPR036736">
    <property type="entry name" value="ACP-like_sf"/>
</dbReference>
<evidence type="ECO:0000313" key="3">
    <source>
        <dbReference type="Proteomes" id="UP000270471"/>
    </source>
</evidence>
<dbReference type="Proteomes" id="UP000270471">
    <property type="component" value="Unassembled WGS sequence"/>
</dbReference>
<sequence length="84" mass="9253">MSDTYDRLAQLLTAKFDVPAQAIGPEATLHDLGLDSLAVVELFVHVDQEWHIPVDEDEAEPEQTVHQVAAYVDACAVRQGPRTV</sequence>
<dbReference type="SUPFAM" id="SSF47336">
    <property type="entry name" value="ACP-like"/>
    <property type="match status" value="1"/>
</dbReference>
<dbReference type="Gene3D" id="1.10.1200.10">
    <property type="entry name" value="ACP-like"/>
    <property type="match status" value="1"/>
</dbReference>
<dbReference type="RefSeq" id="WP_121893710.1">
    <property type="nucleotide sequence ID" value="NZ_JBEXWZ010000013.1"/>
</dbReference>
<dbReference type="InterPro" id="IPR009081">
    <property type="entry name" value="PP-bd_ACP"/>
</dbReference>
<feature type="domain" description="Carrier" evidence="1">
    <location>
        <begin position="2"/>
        <end position="76"/>
    </location>
</feature>
<accession>A0A3M0IHV9</accession>